<dbReference type="AlphaFoldDB" id="A0AA38VPH7"/>
<comment type="caution">
    <text evidence="3">The sequence shown here is derived from an EMBL/GenBank/DDBJ whole genome shotgun (WGS) entry which is preliminary data.</text>
</comment>
<feature type="signal peptide" evidence="2">
    <location>
        <begin position="1"/>
        <end position="16"/>
    </location>
</feature>
<feature type="region of interest" description="Disordered" evidence="1">
    <location>
        <begin position="47"/>
        <end position="72"/>
    </location>
</feature>
<protein>
    <submittedName>
        <fullName evidence="3">Uncharacterized protein</fullName>
    </submittedName>
</protein>
<feature type="compositionally biased region" description="Polar residues" evidence="1">
    <location>
        <begin position="61"/>
        <end position="72"/>
    </location>
</feature>
<keyword evidence="4" id="KW-1185">Reference proteome</keyword>
<dbReference type="EMBL" id="JANBVN010000145">
    <property type="protein sequence ID" value="KAJ9138515.1"/>
    <property type="molecule type" value="Genomic_DNA"/>
</dbReference>
<evidence type="ECO:0000256" key="2">
    <source>
        <dbReference type="SAM" id="SignalP"/>
    </source>
</evidence>
<feature type="chain" id="PRO_5041374178" evidence="2">
    <location>
        <begin position="17"/>
        <end position="347"/>
    </location>
</feature>
<evidence type="ECO:0000313" key="3">
    <source>
        <dbReference type="EMBL" id="KAJ9138515.1"/>
    </source>
</evidence>
<keyword evidence="2" id="KW-0732">Signal</keyword>
<reference evidence="3" key="1">
    <citation type="submission" date="2022-07" db="EMBL/GenBank/DDBJ databases">
        <title>Fungi with potential for degradation of polypropylene.</title>
        <authorList>
            <person name="Gostincar C."/>
        </authorList>
    </citation>
    <scope>NUCLEOTIDE SEQUENCE</scope>
    <source>
        <strain evidence="3">EXF-13287</strain>
    </source>
</reference>
<gene>
    <name evidence="3" type="ORF">NKR19_g7833</name>
</gene>
<name>A0AA38VPH7_9PEZI</name>
<evidence type="ECO:0000256" key="1">
    <source>
        <dbReference type="SAM" id="MobiDB-lite"/>
    </source>
</evidence>
<feature type="region of interest" description="Disordered" evidence="1">
    <location>
        <begin position="96"/>
        <end position="119"/>
    </location>
</feature>
<sequence length="347" mass="34820">MKAVTLFAAVPTVALALATGLHNSQRCHQAALGHHAPRCNDVSLVKQARQADDDDDMSSDNPRPTATRITLNFPPSGTLTVSIGDTDESDADVTITETDSTTTTSLSAPSRTSASSASISSASSASASISIVTVISTVKSIATVSARAIQADTVTITASDQFTSLVGTSVNGDAVPSGPIVVTISTSTITYPGVYSLDPTFISYSTTTQPASTTVFEAGPTTSIGAIIDPRPGGFTIINGMPYDEWTSQNPGAFITYTTGPGQGTTLGASPEADGTVTVTTSNTITATTPSISTTTNTATVTTTTGEGGARGSISSLTSGINTAAAAQMTALAGPAAMLLLAGLALV</sequence>
<evidence type="ECO:0000313" key="4">
    <source>
        <dbReference type="Proteomes" id="UP001174691"/>
    </source>
</evidence>
<proteinExistence type="predicted"/>
<accession>A0AA38VPH7</accession>
<organism evidence="3 4">
    <name type="scientific">Coniochaeta hoffmannii</name>
    <dbReference type="NCBI Taxonomy" id="91930"/>
    <lineage>
        <taxon>Eukaryota</taxon>
        <taxon>Fungi</taxon>
        <taxon>Dikarya</taxon>
        <taxon>Ascomycota</taxon>
        <taxon>Pezizomycotina</taxon>
        <taxon>Sordariomycetes</taxon>
        <taxon>Sordariomycetidae</taxon>
        <taxon>Coniochaetales</taxon>
        <taxon>Coniochaetaceae</taxon>
        <taxon>Coniochaeta</taxon>
    </lineage>
</organism>
<dbReference type="Proteomes" id="UP001174691">
    <property type="component" value="Unassembled WGS sequence"/>
</dbReference>